<evidence type="ECO:0000256" key="1">
    <source>
        <dbReference type="ARBA" id="ARBA00006096"/>
    </source>
</evidence>
<feature type="region of interest" description="Disordered" evidence="3">
    <location>
        <begin position="1"/>
        <end position="67"/>
    </location>
</feature>
<dbReference type="InterPro" id="IPR000667">
    <property type="entry name" value="Peptidase_S13"/>
</dbReference>
<dbReference type="EMBL" id="BAABAL010000005">
    <property type="protein sequence ID" value="GAA3994668.1"/>
    <property type="molecule type" value="Genomic_DNA"/>
</dbReference>
<name>A0ABP7RA06_9PSEU</name>
<dbReference type="RefSeq" id="WP_344871635.1">
    <property type="nucleotide sequence ID" value="NZ_BAABAL010000005.1"/>
</dbReference>
<dbReference type="PANTHER" id="PTHR30023:SF0">
    <property type="entry name" value="PENICILLIN-SENSITIVE CARBOXYPEPTIDASE A"/>
    <property type="match status" value="1"/>
</dbReference>
<evidence type="ECO:0000256" key="3">
    <source>
        <dbReference type="SAM" id="MobiDB-lite"/>
    </source>
</evidence>
<dbReference type="SUPFAM" id="SSF56601">
    <property type="entry name" value="beta-lactamase/transpeptidase-like"/>
    <property type="match status" value="1"/>
</dbReference>
<sequence>MQRPHAQPMRVGPVPPGKPQPQVFPVGPTVPSRKPEEAAPAAPPPEPPVTEDTADAAESESPTPKKKRRVGLVLTALVVVAGLGVGGALYGPQALRAVGLGGMVADPTAAPAPPVQVRAALRPLGAQGPSPTKQGVSSALAGPSGASVLGTLGGTVVDPASGDVLWDKSAGTAMTPASTAKIITSAAALLALDPQATLTTKVVEGPEPGTIVLVGGGDPTISGGAKGFYPGAAKLDDLVAKVKAATNGQQVRKVLVDTSAYSGDTKGPGWQGPDMDGQGDDYAAPMEPVMLDGGRLVITNGDSARTTTPARSAAGKLAERLGVSGGASPGTAAPTARVLAEVQSPPIRQLVETLLLTSDNVLAEAMARQVAKAAGGEVSFAGGAKAVHDVLSRNGFDLAGSTLVDGSGLSTQNKITPKLLGSVLAAAAAPSTGPTAERTAKLRALLTGLPVAGGSGTLAERYASGSATAGKGWVRAKTGTLNGINSLAGLVTDSDGKLLVFAFLGNGTGANADARAALDVLASALRSCGCR</sequence>
<keyword evidence="6" id="KW-1185">Reference proteome</keyword>
<dbReference type="Gene3D" id="3.40.710.10">
    <property type="entry name" value="DD-peptidase/beta-lactamase superfamily"/>
    <property type="match status" value="2"/>
</dbReference>
<keyword evidence="2" id="KW-0378">Hydrolase</keyword>
<reference evidence="6" key="1">
    <citation type="journal article" date="2019" name="Int. J. Syst. Evol. Microbiol.">
        <title>The Global Catalogue of Microorganisms (GCM) 10K type strain sequencing project: providing services to taxonomists for standard genome sequencing and annotation.</title>
        <authorList>
            <consortium name="The Broad Institute Genomics Platform"/>
            <consortium name="The Broad Institute Genome Sequencing Center for Infectious Disease"/>
            <person name="Wu L."/>
            <person name="Ma J."/>
        </authorList>
    </citation>
    <scope>NUCLEOTIDE SEQUENCE [LARGE SCALE GENOMIC DNA]</scope>
    <source>
        <strain evidence="6">JCM 17342</strain>
    </source>
</reference>
<comment type="caution">
    <text evidence="5">The sequence shown here is derived from an EMBL/GenBank/DDBJ whole genome shotgun (WGS) entry which is preliminary data.</text>
</comment>
<dbReference type="Pfam" id="PF02113">
    <property type="entry name" value="Peptidase_S13"/>
    <property type="match status" value="2"/>
</dbReference>
<accession>A0ABP7RA06</accession>
<evidence type="ECO:0008006" key="7">
    <source>
        <dbReference type="Google" id="ProtNLM"/>
    </source>
</evidence>
<keyword evidence="4" id="KW-0472">Membrane</keyword>
<evidence type="ECO:0000256" key="4">
    <source>
        <dbReference type="SAM" id="Phobius"/>
    </source>
</evidence>
<evidence type="ECO:0000313" key="5">
    <source>
        <dbReference type="EMBL" id="GAA3994668.1"/>
    </source>
</evidence>
<gene>
    <name evidence="5" type="ORF">GCM10022247_13010</name>
</gene>
<dbReference type="NCBIfam" id="TIGR00666">
    <property type="entry name" value="PBP4"/>
    <property type="match status" value="1"/>
</dbReference>
<feature type="transmembrane region" description="Helical" evidence="4">
    <location>
        <begin position="70"/>
        <end position="90"/>
    </location>
</feature>
<dbReference type="PRINTS" id="PR00922">
    <property type="entry name" value="DADACBPTASE3"/>
</dbReference>
<keyword evidence="4" id="KW-1133">Transmembrane helix</keyword>
<organism evidence="5 6">
    <name type="scientific">Allokutzneria multivorans</name>
    <dbReference type="NCBI Taxonomy" id="1142134"/>
    <lineage>
        <taxon>Bacteria</taxon>
        <taxon>Bacillati</taxon>
        <taxon>Actinomycetota</taxon>
        <taxon>Actinomycetes</taxon>
        <taxon>Pseudonocardiales</taxon>
        <taxon>Pseudonocardiaceae</taxon>
        <taxon>Allokutzneria</taxon>
    </lineage>
</organism>
<dbReference type="Proteomes" id="UP001501747">
    <property type="component" value="Unassembled WGS sequence"/>
</dbReference>
<dbReference type="InterPro" id="IPR012338">
    <property type="entry name" value="Beta-lactam/transpept-like"/>
</dbReference>
<evidence type="ECO:0000256" key="2">
    <source>
        <dbReference type="ARBA" id="ARBA00022801"/>
    </source>
</evidence>
<protein>
    <recommendedName>
        <fullName evidence="7">D-alanyl-D-alanine carboxypeptidase/D-alanyl-D-alanine-endopeptidase (Penicillin-binding protein 4)</fullName>
    </recommendedName>
</protein>
<keyword evidence="4" id="KW-0812">Transmembrane</keyword>
<proteinExistence type="inferred from homology"/>
<comment type="similarity">
    <text evidence="1">Belongs to the peptidase S13 family.</text>
</comment>
<dbReference type="PANTHER" id="PTHR30023">
    <property type="entry name" value="D-ALANYL-D-ALANINE CARBOXYPEPTIDASE"/>
    <property type="match status" value="1"/>
</dbReference>
<evidence type="ECO:0000313" key="6">
    <source>
        <dbReference type="Proteomes" id="UP001501747"/>
    </source>
</evidence>